<name>A0A550CR01_9AGAR</name>
<evidence type="ECO:0000313" key="3">
    <source>
        <dbReference type="EMBL" id="TRM67221.1"/>
    </source>
</evidence>
<feature type="region of interest" description="Disordered" evidence="2">
    <location>
        <begin position="1"/>
        <end position="82"/>
    </location>
</feature>
<evidence type="ECO:0000313" key="4">
    <source>
        <dbReference type="Proteomes" id="UP000320762"/>
    </source>
</evidence>
<sequence length="466" mass="52776">MASKSKRLILRVPGKLQKSQPSGQLRRAAVRATTPTGQVPPRVVAREPQPRLSHTRPTERSDVQDSDVSGDTEEQPRKRSSDRVLDALEKYLDGPRKRPRVDDRSSPLYPYLHGARGCVRDVPYMLFGDLESVFMQGIHEAGLKLADDVEEDAEARAAALNDELARTRLEKQRSIAFNVLAEKIPSLRDLLAELVAYPELYTALVTMMQDVQNDGKCDDTAIIKREIIKYARKDPKKKRIMDDTDIENKSKRGLNVRNFAYGICTRKHYDAMVEDYEGTKERFEQGAIKIDNTSLPVMLYDEDLWDDSSDEAGLLRNFVMVRMWRRVNFGKAENVLNTPKTVPAGSNADTHKIMQVSPASIAYIACQVRFAMSSAATWSRMDGYYDLKKLYDEIMMFLELDEEDPDEWVVETLRWWNCRAFGNPEGREADDTEAGPELSAEADSVMAARAARKLARASGRSESVEI</sequence>
<dbReference type="OrthoDB" id="3160134at2759"/>
<evidence type="ECO:0000256" key="1">
    <source>
        <dbReference type="SAM" id="Coils"/>
    </source>
</evidence>
<gene>
    <name evidence="3" type="ORF">BD626DRAFT_485165</name>
</gene>
<organism evidence="3 4">
    <name type="scientific">Schizophyllum amplum</name>
    <dbReference type="NCBI Taxonomy" id="97359"/>
    <lineage>
        <taxon>Eukaryota</taxon>
        <taxon>Fungi</taxon>
        <taxon>Dikarya</taxon>
        <taxon>Basidiomycota</taxon>
        <taxon>Agaricomycotina</taxon>
        <taxon>Agaricomycetes</taxon>
        <taxon>Agaricomycetidae</taxon>
        <taxon>Agaricales</taxon>
        <taxon>Schizophyllaceae</taxon>
        <taxon>Schizophyllum</taxon>
    </lineage>
</organism>
<keyword evidence="4" id="KW-1185">Reference proteome</keyword>
<feature type="compositionally biased region" description="Acidic residues" evidence="2">
    <location>
        <begin position="64"/>
        <end position="73"/>
    </location>
</feature>
<dbReference type="STRING" id="97359.A0A550CR01"/>
<comment type="caution">
    <text evidence="3">The sequence shown here is derived from an EMBL/GenBank/DDBJ whole genome shotgun (WGS) entry which is preliminary data.</text>
</comment>
<dbReference type="InterPro" id="IPR046521">
    <property type="entry name" value="DUF6698"/>
</dbReference>
<proteinExistence type="predicted"/>
<dbReference type="Proteomes" id="UP000320762">
    <property type="component" value="Unassembled WGS sequence"/>
</dbReference>
<feature type="coiled-coil region" evidence="1">
    <location>
        <begin position="143"/>
        <end position="170"/>
    </location>
</feature>
<dbReference type="EMBL" id="VDMD01000003">
    <property type="protein sequence ID" value="TRM67221.1"/>
    <property type="molecule type" value="Genomic_DNA"/>
</dbReference>
<reference evidence="3 4" key="1">
    <citation type="journal article" date="2019" name="New Phytol.">
        <title>Comparative genomics reveals unique wood-decay strategies and fruiting body development in the Schizophyllaceae.</title>
        <authorList>
            <person name="Almasi E."/>
            <person name="Sahu N."/>
            <person name="Krizsan K."/>
            <person name="Balint B."/>
            <person name="Kovacs G.M."/>
            <person name="Kiss B."/>
            <person name="Cseklye J."/>
            <person name="Drula E."/>
            <person name="Henrissat B."/>
            <person name="Nagy I."/>
            <person name="Chovatia M."/>
            <person name="Adam C."/>
            <person name="LaButti K."/>
            <person name="Lipzen A."/>
            <person name="Riley R."/>
            <person name="Grigoriev I.V."/>
            <person name="Nagy L.G."/>
        </authorList>
    </citation>
    <scope>NUCLEOTIDE SEQUENCE [LARGE SCALE GENOMIC DNA]</scope>
    <source>
        <strain evidence="3 4">NL-1724</strain>
    </source>
</reference>
<dbReference type="Pfam" id="PF20414">
    <property type="entry name" value="DUF6698"/>
    <property type="match status" value="1"/>
</dbReference>
<dbReference type="AlphaFoldDB" id="A0A550CR01"/>
<keyword evidence="1" id="KW-0175">Coiled coil</keyword>
<evidence type="ECO:0000256" key="2">
    <source>
        <dbReference type="SAM" id="MobiDB-lite"/>
    </source>
</evidence>
<accession>A0A550CR01</accession>
<protein>
    <submittedName>
        <fullName evidence="3">Uncharacterized protein</fullName>
    </submittedName>
</protein>